<gene>
    <name evidence="1" type="ORF">GLO26_11575</name>
</gene>
<evidence type="ECO:0000313" key="1">
    <source>
        <dbReference type="EMBL" id="MBC9826411.1"/>
    </source>
</evidence>
<organism evidence="1 2">
    <name type="scientific">Carnobacterium inhibens</name>
    <dbReference type="NCBI Taxonomy" id="147709"/>
    <lineage>
        <taxon>Bacteria</taxon>
        <taxon>Bacillati</taxon>
        <taxon>Bacillota</taxon>
        <taxon>Bacilli</taxon>
        <taxon>Lactobacillales</taxon>
        <taxon>Carnobacteriaceae</taxon>
        <taxon>Carnobacterium</taxon>
    </lineage>
</organism>
<keyword evidence="2" id="KW-1185">Reference proteome</keyword>
<dbReference type="RefSeq" id="WP_187949237.1">
    <property type="nucleotide sequence ID" value="NZ_WNJQ01000020.1"/>
</dbReference>
<dbReference type="InterPro" id="IPR011664">
    <property type="entry name" value="Abi_system_AbiD/AbiF-like"/>
</dbReference>
<protein>
    <submittedName>
        <fullName evidence="1">Abi family protein</fullName>
    </submittedName>
</protein>
<comment type="caution">
    <text evidence="1">The sequence shown here is derived from an EMBL/GenBank/DDBJ whole genome shotgun (WGS) entry which is preliminary data.</text>
</comment>
<dbReference type="EMBL" id="WNJQ01000020">
    <property type="protein sequence ID" value="MBC9826411.1"/>
    <property type="molecule type" value="Genomic_DNA"/>
</dbReference>
<reference evidence="1 2" key="1">
    <citation type="journal article" date="2020" name="Microorganisms">
        <title>New Insight into Antimicrobial Compounds from Food and Marine-Sourced Carnobacterium Species through Phenotype and Genome Analyses.</title>
        <authorList>
            <person name="Begrem S."/>
            <person name="Ivaniuk F."/>
            <person name="Gigout-Chevalier F."/>
            <person name="Kolypczuk L."/>
            <person name="Bonnetot S."/>
            <person name="Leroi F."/>
            <person name="Grovel O."/>
            <person name="Delbarre-Ladrat C."/>
            <person name="Passerini D."/>
        </authorList>
    </citation>
    <scope>NUCLEOTIDE SEQUENCE [LARGE SCALE GENOMIC DNA]</scope>
    <source>
        <strain evidence="1 2">MIP2551</strain>
    </source>
</reference>
<dbReference type="Proteomes" id="UP000638836">
    <property type="component" value="Unassembled WGS sequence"/>
</dbReference>
<proteinExistence type="predicted"/>
<dbReference type="Pfam" id="PF07751">
    <property type="entry name" value="Abi_2"/>
    <property type="match status" value="1"/>
</dbReference>
<evidence type="ECO:0000313" key="2">
    <source>
        <dbReference type="Proteomes" id="UP000638836"/>
    </source>
</evidence>
<name>A0ABR7TEN2_9LACT</name>
<sequence length="363" mass="42752">MVVKKFISHEQQYILLKEKRNLKIENKDNAIKELRNKNYFNLINGLETLLVPDYSKGKIYETETFDNFIDLYKFDREFSEKVLSIISEFEITLRSSVSYNFTRVNCATVENTMQYTNKSNYNNIRNGVNTNYPFFYEQNGTIVKKFDDFNLFRSDFLSNLLYRYTFIKEASFTMNNGYIPPVGCHSHGNIAIPLWVKIQTFQLGSLKMMCHYLKPNVINPILNDFGLTSQDRDMFLNSLDIILELRNCCAHFSLLNRFRTSTNTSINISLINKLKLNPINPSRRVIIASRRTVTKPPNTIKLFDCLKILGLYQDLNSLKKPLKKVIYRNNKRFKRSSYDLNSRLLDRMGEKNYGEWKKILIKK</sequence>
<accession>A0ABR7TEN2</accession>